<dbReference type="GeneID" id="85386188"/>
<dbReference type="EMBL" id="JAHMHS010000042">
    <property type="protein sequence ID" value="KAK1725413.1"/>
    <property type="molecule type" value="Genomic_DNA"/>
</dbReference>
<reference evidence="2" key="1">
    <citation type="submission" date="2021-12" db="EMBL/GenBank/DDBJ databases">
        <title>Comparative genomics, transcriptomics and evolutionary studies reveal genomic signatures of adaptation to plant cell wall in hemibiotrophic fungi.</title>
        <authorList>
            <consortium name="DOE Joint Genome Institute"/>
            <person name="Baroncelli R."/>
            <person name="Diaz J.F."/>
            <person name="Benocci T."/>
            <person name="Peng M."/>
            <person name="Battaglia E."/>
            <person name="Haridas S."/>
            <person name="Andreopoulos W."/>
            <person name="Labutti K."/>
            <person name="Pangilinan J."/>
            <person name="Floch G.L."/>
            <person name="Makela M.R."/>
            <person name="Henrissat B."/>
            <person name="Grigoriev I.V."/>
            <person name="Crouch J.A."/>
            <person name="De Vries R.P."/>
            <person name="Sukno S.A."/>
            <person name="Thon M.R."/>
        </authorList>
    </citation>
    <scope>NUCLEOTIDE SEQUENCE</scope>
    <source>
        <strain evidence="2">CBS 112980</strain>
    </source>
</reference>
<dbReference type="Proteomes" id="UP001244207">
    <property type="component" value="Unassembled WGS sequence"/>
</dbReference>
<gene>
    <name evidence="2" type="ORF">BDZ83DRAFT_307313</name>
</gene>
<dbReference type="RefSeq" id="XP_060365468.1">
    <property type="nucleotide sequence ID" value="XM_060502289.1"/>
</dbReference>
<accession>A0AAD8XHZ9</accession>
<evidence type="ECO:0000313" key="3">
    <source>
        <dbReference type="Proteomes" id="UP001244207"/>
    </source>
</evidence>
<evidence type="ECO:0000256" key="1">
    <source>
        <dbReference type="SAM" id="MobiDB-lite"/>
    </source>
</evidence>
<sequence length="199" mass="22373">MPFGNTRMAKTDSDRADRRTRTHQRTRSIPHLTFLCLGPFAQLHWNSDASFTSTLIDSPGSQHRHIASFFQNKLEATSGIRINGPTDNGQTKFVHAFHRTCLLRLRPRRLTRILGNTRLTSRTTTATQWQIATKCEVRYTVLHCMAQHKTMFYLTWNPKFALATLSSSIQSLQALRWAGTCNCSLPASQGNVSPPASSG</sequence>
<name>A0AAD8XHZ9_GLOAC</name>
<keyword evidence="3" id="KW-1185">Reference proteome</keyword>
<feature type="region of interest" description="Disordered" evidence="1">
    <location>
        <begin position="1"/>
        <end position="25"/>
    </location>
</feature>
<protein>
    <submittedName>
        <fullName evidence="2">Uncharacterized protein</fullName>
    </submittedName>
</protein>
<comment type="caution">
    <text evidence="2">The sequence shown here is derived from an EMBL/GenBank/DDBJ whole genome shotgun (WGS) entry which is preliminary data.</text>
</comment>
<feature type="compositionally biased region" description="Basic and acidic residues" evidence="1">
    <location>
        <begin position="9"/>
        <end position="19"/>
    </location>
</feature>
<organism evidence="2 3">
    <name type="scientific">Glomerella acutata</name>
    <name type="common">Colletotrichum acutatum</name>
    <dbReference type="NCBI Taxonomy" id="27357"/>
    <lineage>
        <taxon>Eukaryota</taxon>
        <taxon>Fungi</taxon>
        <taxon>Dikarya</taxon>
        <taxon>Ascomycota</taxon>
        <taxon>Pezizomycotina</taxon>
        <taxon>Sordariomycetes</taxon>
        <taxon>Hypocreomycetidae</taxon>
        <taxon>Glomerellales</taxon>
        <taxon>Glomerellaceae</taxon>
        <taxon>Colletotrichum</taxon>
        <taxon>Colletotrichum acutatum species complex</taxon>
    </lineage>
</organism>
<proteinExistence type="predicted"/>
<dbReference type="AlphaFoldDB" id="A0AAD8XHZ9"/>
<evidence type="ECO:0000313" key="2">
    <source>
        <dbReference type="EMBL" id="KAK1725413.1"/>
    </source>
</evidence>